<comment type="caution">
    <text evidence="1">The sequence shown here is derived from an EMBL/GenBank/DDBJ whole genome shotgun (WGS) entry which is preliminary data.</text>
</comment>
<dbReference type="EMBL" id="JARIHO010000058">
    <property type="protein sequence ID" value="KAJ7318398.1"/>
    <property type="molecule type" value="Genomic_DNA"/>
</dbReference>
<evidence type="ECO:0000313" key="1">
    <source>
        <dbReference type="EMBL" id="KAJ7318398.1"/>
    </source>
</evidence>
<dbReference type="Gene3D" id="3.40.50.300">
    <property type="entry name" value="P-loop containing nucleotide triphosphate hydrolases"/>
    <property type="match status" value="1"/>
</dbReference>
<accession>A0AAD7EG33</accession>
<dbReference type="PANTHER" id="PTHR47691:SF3">
    <property type="entry name" value="HTH-TYPE TRANSCRIPTIONAL REGULATOR RV0890C-RELATED"/>
    <property type="match status" value="1"/>
</dbReference>
<dbReference type="Proteomes" id="UP001218218">
    <property type="component" value="Unassembled WGS sequence"/>
</dbReference>
<protein>
    <recommendedName>
        <fullName evidence="3">AAA+ ATPase domain-containing protein</fullName>
    </recommendedName>
</protein>
<evidence type="ECO:0008006" key="3">
    <source>
        <dbReference type="Google" id="ProtNLM"/>
    </source>
</evidence>
<dbReference type="InterPro" id="IPR011990">
    <property type="entry name" value="TPR-like_helical_dom_sf"/>
</dbReference>
<dbReference type="PRINTS" id="PR00364">
    <property type="entry name" value="DISEASERSIST"/>
</dbReference>
<gene>
    <name evidence="1" type="ORF">DFH08DRAFT_820000</name>
</gene>
<dbReference type="SUPFAM" id="SSF48452">
    <property type="entry name" value="TPR-like"/>
    <property type="match status" value="3"/>
</dbReference>
<keyword evidence="2" id="KW-1185">Reference proteome</keyword>
<organism evidence="1 2">
    <name type="scientific">Mycena albidolilacea</name>
    <dbReference type="NCBI Taxonomy" id="1033008"/>
    <lineage>
        <taxon>Eukaryota</taxon>
        <taxon>Fungi</taxon>
        <taxon>Dikarya</taxon>
        <taxon>Basidiomycota</taxon>
        <taxon>Agaricomycotina</taxon>
        <taxon>Agaricomycetes</taxon>
        <taxon>Agaricomycetidae</taxon>
        <taxon>Agaricales</taxon>
        <taxon>Marasmiineae</taxon>
        <taxon>Mycenaceae</taxon>
        <taxon>Mycena</taxon>
    </lineage>
</organism>
<dbReference type="InterPro" id="IPR027417">
    <property type="entry name" value="P-loop_NTPase"/>
</dbReference>
<name>A0AAD7EG33_9AGAR</name>
<sequence>MPTRSSRTQVRLSMLTTCFAITVDTMEILADSLNATFLMAIVHTTRSLLKNIEASWFSDTGGVLPPTELNQIGNFIETLHKIYTFVEAQQSGRKIKQLFDYTEKNTLLKSCRDGLIHALDSFQDVTKIYQDAEQTHKKVLSMIEGLSDTTSSDKASLVGSWNLSAGCLNHQPGMWLPTPAERPLRPFFKAQRSPRIAILGTGGIGKTSLATVVLHHPETTAKYTQHRYFVACDSAANQVELAALIGAHLGLRHSPNLTQAIVKFLATASPSLLILDNLETVWEPTELCGDIEEFLSLITDIKDLALIITMRGAERPSKVHWTRPFLLPLHPLDKNAAHQTFVDIAEDHHNAEEVKKILSLTDNMPLAINLIAHLVDQEGCSNELLRLYKEYQGTQMGSATIVQVLSNIANIQNVLSHILQPNHPDIKNTILCASSLNLFSRLMGRGPISLLGHLQKILPHLDDHWLEASLITELFATQKWSAIPNPDSLVAKALQHFRQIDDSDLQCQFYRRVSGHYSEYAQDFSTAIKFCHLAISLAISTGNTNRQSEALVDLSLISCELGDYPASLTHAWEAQKLARISANLYREAQALFCEAKALGYLGNYKQSIPLCNRGRNLIKHCGMSGGTLHHDLMTQQAEDHKMMSEYNEAHNIYTLILQEVSLEQQPYSYAMALMNIAEIAVTIGTPKNSVQRDIEKSKALIKATNHVAEVVMCEIVLADLFLREGDTVQAITLFKQYLTFNHAEIKSYCLDRLGNVDRWDTSHWAFGWTTVYLAHSLKFKEQLGIYKALQYSGDIFLAKGDKNTAASIFTVALDGFTFMNIHCSRAECLLRLGDILRSHGDLIAAVKHWDNARPLFECSSQTKQTSKYWQICAGAAPKKNLAQLVEINAPTSIMVEQTEEDLSEAAGLSRWNAITSESLNFW</sequence>
<dbReference type="AlphaFoldDB" id="A0AAD7EG33"/>
<proteinExistence type="predicted"/>
<dbReference type="GO" id="GO:0043531">
    <property type="term" value="F:ADP binding"/>
    <property type="evidence" value="ECO:0007669"/>
    <property type="project" value="InterPro"/>
</dbReference>
<reference evidence="1" key="1">
    <citation type="submission" date="2023-03" db="EMBL/GenBank/DDBJ databases">
        <title>Massive genome expansion in bonnet fungi (Mycena s.s.) driven by repeated elements and novel gene families across ecological guilds.</title>
        <authorList>
            <consortium name="Lawrence Berkeley National Laboratory"/>
            <person name="Harder C.B."/>
            <person name="Miyauchi S."/>
            <person name="Viragh M."/>
            <person name="Kuo A."/>
            <person name="Thoen E."/>
            <person name="Andreopoulos B."/>
            <person name="Lu D."/>
            <person name="Skrede I."/>
            <person name="Drula E."/>
            <person name="Henrissat B."/>
            <person name="Morin E."/>
            <person name="Kohler A."/>
            <person name="Barry K."/>
            <person name="LaButti K."/>
            <person name="Morin E."/>
            <person name="Salamov A."/>
            <person name="Lipzen A."/>
            <person name="Mereny Z."/>
            <person name="Hegedus B."/>
            <person name="Baldrian P."/>
            <person name="Stursova M."/>
            <person name="Weitz H."/>
            <person name="Taylor A."/>
            <person name="Grigoriev I.V."/>
            <person name="Nagy L.G."/>
            <person name="Martin F."/>
            <person name="Kauserud H."/>
        </authorList>
    </citation>
    <scope>NUCLEOTIDE SEQUENCE</scope>
    <source>
        <strain evidence="1">CBHHK002</strain>
    </source>
</reference>
<dbReference type="Gene3D" id="1.25.40.10">
    <property type="entry name" value="Tetratricopeptide repeat domain"/>
    <property type="match status" value="2"/>
</dbReference>
<evidence type="ECO:0000313" key="2">
    <source>
        <dbReference type="Proteomes" id="UP001218218"/>
    </source>
</evidence>
<dbReference type="SUPFAM" id="SSF52540">
    <property type="entry name" value="P-loop containing nucleoside triphosphate hydrolases"/>
    <property type="match status" value="1"/>
</dbReference>
<dbReference type="PANTHER" id="PTHR47691">
    <property type="entry name" value="REGULATOR-RELATED"/>
    <property type="match status" value="1"/>
</dbReference>